<dbReference type="OrthoDB" id="24670at2759"/>
<keyword evidence="1" id="KW-0175">Coiled coil</keyword>
<evidence type="ECO:0000313" key="3">
    <source>
        <dbReference type="EMBL" id="CDJ37622.1"/>
    </source>
</evidence>
<feature type="region of interest" description="Disordered" evidence="2">
    <location>
        <begin position="1"/>
        <end position="77"/>
    </location>
</feature>
<reference evidence="3" key="1">
    <citation type="submission" date="2013-10" db="EMBL/GenBank/DDBJ databases">
        <title>Genomic analysis of the causative agents of coccidiosis in chickens.</title>
        <authorList>
            <person name="Reid A.J."/>
            <person name="Blake D."/>
            <person name="Billington K."/>
            <person name="Browne H."/>
            <person name="Dunn M."/>
            <person name="Hung S."/>
            <person name="Kawahara F."/>
            <person name="Miranda-Saavedra D."/>
            <person name="Mourier T."/>
            <person name="Nagra H."/>
            <person name="Otto T.D."/>
            <person name="Rawlings N."/>
            <person name="Sanchez A."/>
            <person name="Sanders M."/>
            <person name="Subramaniam C."/>
            <person name="Tay Y."/>
            <person name="Dear P."/>
            <person name="Doerig C."/>
            <person name="Gruber A."/>
            <person name="Parkinson J."/>
            <person name="Shirley M."/>
            <person name="Wan K.L."/>
            <person name="Berriman M."/>
            <person name="Tomley F."/>
            <person name="Pain A."/>
        </authorList>
    </citation>
    <scope>NUCLEOTIDE SEQUENCE [LARGE SCALE GENOMIC DNA]</scope>
    <source>
        <strain evidence="3">Houghton</strain>
    </source>
</reference>
<proteinExistence type="predicted"/>
<dbReference type="GeneID" id="25254160"/>
<dbReference type="VEuPathDB" id="ToxoDB:ETH2_1505200"/>
<gene>
    <name evidence="3" type="ORF">ETH_00025250</name>
</gene>
<protein>
    <submittedName>
        <fullName evidence="3">Dynein intermediate chain, putative</fullName>
    </submittedName>
</protein>
<dbReference type="EMBL" id="HG673771">
    <property type="protein sequence ID" value="CDJ37622.1"/>
    <property type="molecule type" value="Genomic_DNA"/>
</dbReference>
<evidence type="ECO:0000256" key="2">
    <source>
        <dbReference type="SAM" id="MobiDB-lite"/>
    </source>
</evidence>
<feature type="compositionally biased region" description="Basic and acidic residues" evidence="2">
    <location>
        <begin position="32"/>
        <end position="52"/>
    </location>
</feature>
<name>U6KMW0_EIMTE</name>
<organism evidence="3 4">
    <name type="scientific">Eimeria tenella</name>
    <name type="common">Coccidian parasite</name>
    <dbReference type="NCBI Taxonomy" id="5802"/>
    <lineage>
        <taxon>Eukaryota</taxon>
        <taxon>Sar</taxon>
        <taxon>Alveolata</taxon>
        <taxon>Apicomplexa</taxon>
        <taxon>Conoidasida</taxon>
        <taxon>Coccidia</taxon>
        <taxon>Eucoccidiorida</taxon>
        <taxon>Eimeriorina</taxon>
        <taxon>Eimeriidae</taxon>
        <taxon>Eimeria</taxon>
    </lineage>
</organism>
<feature type="coiled-coil region" evidence="1">
    <location>
        <begin position="117"/>
        <end position="148"/>
    </location>
</feature>
<evidence type="ECO:0000313" key="4">
    <source>
        <dbReference type="Proteomes" id="UP000030747"/>
    </source>
</evidence>
<evidence type="ECO:0000256" key="1">
    <source>
        <dbReference type="SAM" id="Coils"/>
    </source>
</evidence>
<accession>U6KMW0</accession>
<reference evidence="3" key="2">
    <citation type="submission" date="2013-10" db="EMBL/GenBank/DDBJ databases">
        <authorList>
            <person name="Aslett M."/>
        </authorList>
    </citation>
    <scope>NUCLEOTIDE SEQUENCE [LARGE SCALE GENOMIC DNA]</scope>
    <source>
        <strain evidence="3">Houghton</strain>
    </source>
</reference>
<dbReference type="RefSeq" id="XP_013228460.1">
    <property type="nucleotide sequence ID" value="XM_013373006.1"/>
</dbReference>
<dbReference type="Proteomes" id="UP000030747">
    <property type="component" value="Unassembled WGS sequence"/>
</dbReference>
<sequence>MNKPKQTPSEKAVTPSKRGTGHRRSSLALYIRGEEAQDGDEAHANQRLKQKDQVQLTPEELRQRMPPKILYPQNPRAPQNITRFSFKDNQFKKEGAVEQTVFHLSIESALLLKDSPEAAEQEELLRLREQARERRKELEAVEVAIEDDGATQDEEGRVMRNQFNNVDRATQIKSCATVEQSCSTLPPPKRLCCGTANRWIIYDAYMKEAEAQNRKDSEAKVLTKNHYSYLPVKR</sequence>
<dbReference type="AlphaFoldDB" id="U6KMW0"/>
<keyword evidence="4" id="KW-1185">Reference proteome</keyword>
<dbReference type="VEuPathDB" id="ToxoDB:ETH_00025250"/>